<evidence type="ECO:0000313" key="1">
    <source>
        <dbReference type="EMBL" id="EGG18873.1"/>
    </source>
</evidence>
<gene>
    <name evidence="1" type="ORF">DFA_02612</name>
</gene>
<reference evidence="2" key="1">
    <citation type="journal article" date="2011" name="Genome Res.">
        <title>Phylogeny-wide analysis of social amoeba genomes highlights ancient origins for complex intercellular communication.</title>
        <authorList>
            <person name="Heidel A.J."/>
            <person name="Lawal H.M."/>
            <person name="Felder M."/>
            <person name="Schilde C."/>
            <person name="Helps N.R."/>
            <person name="Tunggal B."/>
            <person name="Rivero F."/>
            <person name="John U."/>
            <person name="Schleicher M."/>
            <person name="Eichinger L."/>
            <person name="Platzer M."/>
            <person name="Noegel A.A."/>
            <person name="Schaap P."/>
            <person name="Gloeckner G."/>
        </authorList>
    </citation>
    <scope>NUCLEOTIDE SEQUENCE [LARGE SCALE GENOMIC DNA]</scope>
    <source>
        <strain evidence="2">SH3</strain>
    </source>
</reference>
<dbReference type="KEGG" id="dfa:DFA_02612"/>
<keyword evidence="2" id="KW-1185">Reference proteome</keyword>
<name>F4PZV9_CACFS</name>
<dbReference type="AlphaFoldDB" id="F4PZV9"/>
<accession>F4PZV9</accession>
<dbReference type="EMBL" id="GL883017">
    <property type="protein sequence ID" value="EGG18873.1"/>
    <property type="molecule type" value="Genomic_DNA"/>
</dbReference>
<dbReference type="Proteomes" id="UP000007797">
    <property type="component" value="Unassembled WGS sequence"/>
</dbReference>
<organism evidence="1 2">
    <name type="scientific">Cavenderia fasciculata</name>
    <name type="common">Slime mold</name>
    <name type="synonym">Dictyostelium fasciculatum</name>
    <dbReference type="NCBI Taxonomy" id="261658"/>
    <lineage>
        <taxon>Eukaryota</taxon>
        <taxon>Amoebozoa</taxon>
        <taxon>Evosea</taxon>
        <taxon>Eumycetozoa</taxon>
        <taxon>Dictyostelia</taxon>
        <taxon>Acytosteliales</taxon>
        <taxon>Cavenderiaceae</taxon>
        <taxon>Cavenderia</taxon>
    </lineage>
</organism>
<proteinExistence type="predicted"/>
<protein>
    <submittedName>
        <fullName evidence="1">Uncharacterized protein</fullName>
    </submittedName>
</protein>
<evidence type="ECO:0000313" key="2">
    <source>
        <dbReference type="Proteomes" id="UP000007797"/>
    </source>
</evidence>
<dbReference type="GeneID" id="14870988"/>
<sequence length="82" mass="8705">MHPSIDRDELNIDACKLARVNDSGSVDTVEILSIAVDNASVALTTSLVKHDGTNTAGLLACPTTFVPFADVYMLLFPPPTCN</sequence>
<dbReference type="RefSeq" id="XP_004357335.1">
    <property type="nucleotide sequence ID" value="XM_004357279.1"/>
</dbReference>